<evidence type="ECO:0000313" key="2">
    <source>
        <dbReference type="EMBL" id="SDR60569.1"/>
    </source>
</evidence>
<gene>
    <name evidence="2" type="ORF">SAMN05445850_7389</name>
</gene>
<evidence type="ECO:0000256" key="1">
    <source>
        <dbReference type="SAM" id="SignalP"/>
    </source>
</evidence>
<reference evidence="3" key="1">
    <citation type="submission" date="2016-10" db="EMBL/GenBank/DDBJ databases">
        <authorList>
            <person name="Varghese N."/>
            <person name="Submissions S."/>
        </authorList>
    </citation>
    <scope>NUCLEOTIDE SEQUENCE [LARGE SCALE GENOMIC DNA]</scope>
    <source>
        <strain evidence="3">DUS833</strain>
    </source>
</reference>
<name>A0A1H1KFH8_9BURK</name>
<feature type="chain" id="PRO_5011690593" evidence="1">
    <location>
        <begin position="26"/>
        <end position="118"/>
    </location>
</feature>
<dbReference type="Proteomes" id="UP000199365">
    <property type="component" value="Unassembled WGS sequence"/>
</dbReference>
<dbReference type="RefSeq" id="WP_090811801.1">
    <property type="nucleotide sequence ID" value="NZ_FNKX01000003.1"/>
</dbReference>
<dbReference type="AlphaFoldDB" id="A0A1H1KFH8"/>
<proteinExistence type="predicted"/>
<organism evidence="2 3">
    <name type="scientific">Paraburkholderia tuberum</name>
    <dbReference type="NCBI Taxonomy" id="157910"/>
    <lineage>
        <taxon>Bacteria</taxon>
        <taxon>Pseudomonadati</taxon>
        <taxon>Pseudomonadota</taxon>
        <taxon>Betaproteobacteria</taxon>
        <taxon>Burkholderiales</taxon>
        <taxon>Burkholderiaceae</taxon>
        <taxon>Paraburkholderia</taxon>
    </lineage>
</organism>
<dbReference type="EMBL" id="FNKX01000003">
    <property type="protein sequence ID" value="SDR60569.1"/>
    <property type="molecule type" value="Genomic_DNA"/>
</dbReference>
<keyword evidence="3" id="KW-1185">Reference proteome</keyword>
<keyword evidence="1" id="KW-0732">Signal</keyword>
<evidence type="ECO:0000313" key="3">
    <source>
        <dbReference type="Proteomes" id="UP000199365"/>
    </source>
</evidence>
<feature type="signal peptide" evidence="1">
    <location>
        <begin position="1"/>
        <end position="25"/>
    </location>
</feature>
<accession>A0A1H1KFH8</accession>
<sequence>MPKSKTFIPVPVVASILSFSTAAFASSSGPQTYEQAAVQPVQRQTVSYHDHTGANTQHAMDFQAVLARVEAQRQAFNNYGGVTSSSAFLPSDNVASGSPVDFSTATASWRYKATLAAR</sequence>
<protein>
    <submittedName>
        <fullName evidence="2">Uncharacterized protein</fullName>
    </submittedName>
</protein>